<dbReference type="SMART" id="SM00316">
    <property type="entry name" value="S1"/>
    <property type="match status" value="1"/>
</dbReference>
<sequence>MSEIKDQYSMLEQSVKDYFQEHPQESFLVKELSQIFQADDSTSFKSLVKILAALEEANFLVLNKYGRFGLKNNKGKLQGIFRANERGFGFVTVDPSQPDIFIPKGSTATAMEGDLVVIKITKKANSYSDRGEEAQVVEIIERKTTQIVGIFTRYSSKDINERADYGTVALTDNKLAQYECVIEAGGLFPVDGTVVIVEITSYPDLGGKPVMKGVITKEIGYKDEVGMDILTILYQLGIPTEFPEAVLEEAKRTPDTISAQDLEGRQDFRKDLTITIDGADAKDLDDAISLTKRPDETYLLGVHIADVSHYVQENSAMDQEAFERGTSVYVTDRVVPMLPQRLSNGICSLHPNEDRLTMTCQMEIDQSGTVYSYHLFPSVIESDYRMTYTDVNAIYDGDKALRDKYHEIVPMLEDMKDLHHILERRRKERGAIDFDTHEAKIIVDDKGHPIDIQVRERGVSERLIESFMLSANETVAKHHDNLHVPFIYRIHEQPNEDKMQRFLEFITAFGISIKGSSDSISPKKLQKALEQIKGEAYEAVVSTMMLRSMKQAKYDIEPSGHFGLASRDYTHFTSPIRRYPDLIVHRMMRYYFKHGKNLSQEQINGLEARLQEIADQSSKMERKAVTAERETDALKKAEFMQDKIGQSFEAVISSVTKFGIFVELPNTVEGLIHISHMNSDYYNFVESHLLLIGERTGRTFRIGDKVKVKLVKVDSDSRQIDFILEEDSQLETARQQVFNDKKMNQNSNSSKTARAKSGKKQSGQISKEKNKGKKNGPSSKNGKKNKKAKRSFTIRQK</sequence>
<name>A0ABT1WKS5_9LACT</name>
<reference evidence="12" key="1">
    <citation type="submission" date="2022-07" db="EMBL/GenBank/DDBJ databases">
        <authorList>
            <person name="Jung M.-Y."/>
            <person name="Lee M."/>
        </authorList>
    </citation>
    <scope>NUCLEOTIDE SEQUENCE</scope>
    <source>
        <strain evidence="12">S8</strain>
    </source>
</reference>
<proteinExistence type="inferred from homology"/>
<dbReference type="InterPro" id="IPR040476">
    <property type="entry name" value="CSD2"/>
</dbReference>
<evidence type="ECO:0000313" key="12">
    <source>
        <dbReference type="EMBL" id="MCQ9209154.1"/>
    </source>
</evidence>
<evidence type="ECO:0000256" key="10">
    <source>
        <dbReference type="SAM" id="MobiDB-lite"/>
    </source>
</evidence>
<dbReference type="Pfam" id="PF00575">
    <property type="entry name" value="S1"/>
    <property type="match status" value="1"/>
</dbReference>
<feature type="domain" description="S1 motif" evidence="11">
    <location>
        <begin position="645"/>
        <end position="725"/>
    </location>
</feature>
<dbReference type="InterPro" id="IPR013223">
    <property type="entry name" value="RNase_B_OB_dom"/>
</dbReference>
<dbReference type="InterPro" id="IPR012340">
    <property type="entry name" value="NA-bd_OB-fold"/>
</dbReference>
<evidence type="ECO:0000256" key="2">
    <source>
        <dbReference type="ARBA" id="ARBA00004496"/>
    </source>
</evidence>
<feature type="compositionally biased region" description="Polar residues" evidence="10">
    <location>
        <begin position="737"/>
        <end position="752"/>
    </location>
</feature>
<dbReference type="NCBIfam" id="TIGR02063">
    <property type="entry name" value="RNase_R"/>
    <property type="match status" value="1"/>
</dbReference>
<dbReference type="PROSITE" id="PS50126">
    <property type="entry name" value="S1"/>
    <property type="match status" value="1"/>
</dbReference>
<keyword evidence="13" id="KW-1185">Reference proteome</keyword>
<dbReference type="PANTHER" id="PTHR23355:SF9">
    <property type="entry name" value="DIS3-LIKE EXONUCLEASE 2"/>
    <property type="match status" value="1"/>
</dbReference>
<evidence type="ECO:0000313" key="13">
    <source>
        <dbReference type="Proteomes" id="UP001059480"/>
    </source>
</evidence>
<comment type="subcellular location">
    <subcellularLocation>
        <location evidence="2 8">Cytoplasm</location>
    </subcellularLocation>
</comment>
<dbReference type="Pfam" id="PF08206">
    <property type="entry name" value="OB_RNB"/>
    <property type="match status" value="1"/>
</dbReference>
<keyword evidence="4 8" id="KW-0540">Nuclease</keyword>
<dbReference type="EC" id="3.1.13.1" evidence="8"/>
<evidence type="ECO:0000256" key="8">
    <source>
        <dbReference type="HAMAP-Rule" id="MF_01895"/>
    </source>
</evidence>
<dbReference type="InterPro" id="IPR001900">
    <property type="entry name" value="RNase_II/R"/>
</dbReference>
<dbReference type="Pfam" id="PF00773">
    <property type="entry name" value="RNB"/>
    <property type="match status" value="1"/>
</dbReference>
<dbReference type="InterPro" id="IPR022966">
    <property type="entry name" value="RNase_II/R_CS"/>
</dbReference>
<keyword evidence="6 8" id="KW-0269">Exonuclease</keyword>
<keyword evidence="3 8" id="KW-0963">Cytoplasm</keyword>
<evidence type="ECO:0000256" key="9">
    <source>
        <dbReference type="SAM" id="Coils"/>
    </source>
</evidence>
<dbReference type="Proteomes" id="UP001059480">
    <property type="component" value="Unassembled WGS sequence"/>
</dbReference>
<comment type="function">
    <text evidence="8">3'-5' exoribonuclease that releases 5'-nucleoside monophosphates and is involved in maturation of structured RNAs.</text>
</comment>
<dbReference type="SUPFAM" id="SSF50249">
    <property type="entry name" value="Nucleic acid-binding proteins"/>
    <property type="match status" value="4"/>
</dbReference>
<evidence type="ECO:0000256" key="5">
    <source>
        <dbReference type="ARBA" id="ARBA00022801"/>
    </source>
</evidence>
<comment type="similarity">
    <text evidence="8">Belongs to the RNR ribonuclease family. RNase R subfamily.</text>
</comment>
<reference evidence="12" key="2">
    <citation type="journal article" date="2023" name="Curr. Microbiol.">
        <title>Granulicatella seriolae sp. nov., a Novel Facultative Anaerobe Isolated from Yellowtail Marine Fish.</title>
        <authorList>
            <person name="Lee M."/>
            <person name="Choi Y.J."/>
            <person name="Farooq A."/>
            <person name="Jeong J.B."/>
            <person name="Jung M.Y."/>
        </authorList>
    </citation>
    <scope>NUCLEOTIDE SEQUENCE</scope>
    <source>
        <strain evidence="12">S8</strain>
    </source>
</reference>
<dbReference type="InterPro" id="IPR050180">
    <property type="entry name" value="RNR_Ribonuclease"/>
</dbReference>
<keyword evidence="9" id="KW-0175">Coiled coil</keyword>
<gene>
    <name evidence="8 12" type="primary">rnr</name>
    <name evidence="12" type="ORF">NPA36_01055</name>
</gene>
<dbReference type="Pfam" id="PF17876">
    <property type="entry name" value="CSD2"/>
    <property type="match status" value="1"/>
</dbReference>
<protein>
    <recommendedName>
        <fullName evidence="8">Ribonuclease R</fullName>
        <shortName evidence="8">RNase R</shortName>
        <ecNumber evidence="8">3.1.13.1</ecNumber>
    </recommendedName>
</protein>
<dbReference type="Gene3D" id="2.40.50.140">
    <property type="entry name" value="Nucleic acid-binding proteins"/>
    <property type="match status" value="2"/>
</dbReference>
<dbReference type="PROSITE" id="PS01175">
    <property type="entry name" value="RIBONUCLEASE_II"/>
    <property type="match status" value="1"/>
</dbReference>
<dbReference type="InterPro" id="IPR003029">
    <property type="entry name" value="S1_domain"/>
</dbReference>
<accession>A0ABT1WKS5</accession>
<dbReference type="RefSeq" id="WP_256944262.1">
    <property type="nucleotide sequence ID" value="NZ_JANHNZ010000001.1"/>
</dbReference>
<evidence type="ECO:0000256" key="7">
    <source>
        <dbReference type="ARBA" id="ARBA00022884"/>
    </source>
</evidence>
<dbReference type="SMART" id="SM00955">
    <property type="entry name" value="RNB"/>
    <property type="match status" value="1"/>
</dbReference>
<dbReference type="CDD" id="cd04471">
    <property type="entry name" value="S1_RNase_R"/>
    <property type="match status" value="1"/>
</dbReference>
<comment type="caution">
    <text evidence="12">The sequence shown here is derived from an EMBL/GenBank/DDBJ whole genome shotgun (WGS) entry which is preliminary data.</text>
</comment>
<keyword evidence="7 8" id="KW-0694">RNA-binding</keyword>
<evidence type="ECO:0000259" key="11">
    <source>
        <dbReference type="PROSITE" id="PS50126"/>
    </source>
</evidence>
<evidence type="ECO:0000256" key="6">
    <source>
        <dbReference type="ARBA" id="ARBA00022839"/>
    </source>
</evidence>
<keyword evidence="5 8" id="KW-0378">Hydrolase</keyword>
<dbReference type="NCBIfam" id="TIGR00358">
    <property type="entry name" value="3_prime_RNase"/>
    <property type="match status" value="1"/>
</dbReference>
<evidence type="ECO:0000256" key="1">
    <source>
        <dbReference type="ARBA" id="ARBA00001849"/>
    </source>
</evidence>
<comment type="catalytic activity">
    <reaction evidence="1 8">
        <text>Exonucleolytic cleavage in the 3'- to 5'-direction to yield nucleoside 5'-phosphates.</text>
        <dbReference type="EC" id="3.1.13.1"/>
    </reaction>
</comment>
<dbReference type="InterPro" id="IPR011805">
    <property type="entry name" value="RNase_R"/>
</dbReference>
<feature type="region of interest" description="Disordered" evidence="10">
    <location>
        <begin position="737"/>
        <end position="797"/>
    </location>
</feature>
<dbReference type="EMBL" id="JANHNZ010000001">
    <property type="protein sequence ID" value="MCQ9209154.1"/>
    <property type="molecule type" value="Genomic_DNA"/>
</dbReference>
<organism evidence="12 13">
    <name type="scientific">Granulicatella seriolae</name>
    <dbReference type="NCBI Taxonomy" id="2967226"/>
    <lineage>
        <taxon>Bacteria</taxon>
        <taxon>Bacillati</taxon>
        <taxon>Bacillota</taxon>
        <taxon>Bacilli</taxon>
        <taxon>Lactobacillales</taxon>
        <taxon>Carnobacteriaceae</taxon>
        <taxon>Granulicatella</taxon>
    </lineage>
</organism>
<dbReference type="HAMAP" id="MF_01895">
    <property type="entry name" value="RNase_R"/>
    <property type="match status" value="1"/>
</dbReference>
<dbReference type="InterPro" id="IPR004476">
    <property type="entry name" value="RNase_II/RNase_R"/>
</dbReference>
<feature type="coiled-coil region" evidence="9">
    <location>
        <begin position="596"/>
        <end position="630"/>
    </location>
</feature>
<reference evidence="12" key="3">
    <citation type="journal article" date="2023" name="Microbiol. Resour. Announc.">
        <title>Draft Genome Sequence of Granulicatella sp. Strain S8, Isolated from a Marine Fish, Seriola quinqueradiata.</title>
        <authorList>
            <person name="Lee M."/>
            <person name="Farooq A."/>
            <person name="Jeong J.B."/>
            <person name="Jung M.Y."/>
        </authorList>
    </citation>
    <scope>NUCLEOTIDE SEQUENCE</scope>
    <source>
        <strain evidence="12">S8</strain>
    </source>
</reference>
<dbReference type="PANTHER" id="PTHR23355">
    <property type="entry name" value="RIBONUCLEASE"/>
    <property type="match status" value="1"/>
</dbReference>
<evidence type="ECO:0000256" key="3">
    <source>
        <dbReference type="ARBA" id="ARBA00022490"/>
    </source>
</evidence>
<evidence type="ECO:0000256" key="4">
    <source>
        <dbReference type="ARBA" id="ARBA00022722"/>
    </source>
</evidence>
<feature type="compositionally biased region" description="Basic residues" evidence="10">
    <location>
        <begin position="781"/>
        <end position="797"/>
    </location>
</feature>